<keyword evidence="1" id="KW-0472">Membrane</keyword>
<accession>A0ABT1EYY8</accession>
<evidence type="ECO:0000256" key="1">
    <source>
        <dbReference type="SAM" id="Phobius"/>
    </source>
</evidence>
<organism evidence="2 3">
    <name type="scientific">Acetobacter cerevisiae</name>
    <dbReference type="NCBI Taxonomy" id="178900"/>
    <lineage>
        <taxon>Bacteria</taxon>
        <taxon>Pseudomonadati</taxon>
        <taxon>Pseudomonadota</taxon>
        <taxon>Alphaproteobacteria</taxon>
        <taxon>Acetobacterales</taxon>
        <taxon>Acetobacteraceae</taxon>
        <taxon>Acetobacter</taxon>
    </lineage>
</organism>
<evidence type="ECO:0000313" key="2">
    <source>
        <dbReference type="EMBL" id="MCP1247165.1"/>
    </source>
</evidence>
<keyword evidence="1" id="KW-1133">Transmembrane helix</keyword>
<sequence>MADHTHDLGVSKAITLHQNLLNSYAEKILIQKPLFLWGDYLSERVDRPKIHPHNRFQDHRSQFCPAGVSRSSPFPHSIFFRHMWWFSGGFLVVFWWHLPLGKYVVIFWWFSGGFLSFLSYGMWWFFGCKLVFFWLFFGGFRFLRVYSLTLAKRGRCFLHKWVWERSFFCSVLTDFAP</sequence>
<dbReference type="Proteomes" id="UP001523543">
    <property type="component" value="Unassembled WGS sequence"/>
</dbReference>
<proteinExistence type="predicted"/>
<evidence type="ECO:0000313" key="3">
    <source>
        <dbReference type="Proteomes" id="UP001523543"/>
    </source>
</evidence>
<dbReference type="EMBL" id="JAMYZR010000056">
    <property type="protein sequence ID" value="MCP1247165.1"/>
    <property type="molecule type" value="Genomic_DNA"/>
</dbReference>
<feature type="transmembrane region" description="Helical" evidence="1">
    <location>
        <begin position="84"/>
        <end position="110"/>
    </location>
</feature>
<gene>
    <name evidence="2" type="ORF">NKW54_14660</name>
</gene>
<keyword evidence="1" id="KW-0812">Transmembrane</keyword>
<name>A0ABT1EYY8_9PROT</name>
<protein>
    <submittedName>
        <fullName evidence="2">Uncharacterized protein</fullName>
    </submittedName>
</protein>
<comment type="caution">
    <text evidence="2">The sequence shown here is derived from an EMBL/GenBank/DDBJ whole genome shotgun (WGS) entry which is preliminary data.</text>
</comment>
<keyword evidence="3" id="KW-1185">Reference proteome</keyword>
<dbReference type="RefSeq" id="WP_253551173.1">
    <property type="nucleotide sequence ID" value="NZ_JAMYZR010000056.1"/>
</dbReference>
<reference evidence="2 3" key="1">
    <citation type="submission" date="2022-06" db="EMBL/GenBank/DDBJ databases">
        <title>Acetobacer genomes from food samples.</title>
        <authorList>
            <person name="Sombolestani A."/>
        </authorList>
    </citation>
    <scope>NUCLEOTIDE SEQUENCE [LARGE SCALE GENOMIC DNA]</scope>
    <source>
        <strain evidence="2 3">R-83281</strain>
    </source>
</reference>
<feature type="transmembrane region" description="Helical" evidence="1">
    <location>
        <begin position="122"/>
        <end position="143"/>
    </location>
</feature>